<evidence type="ECO:0000313" key="2">
    <source>
        <dbReference type="EMBL" id="KAF5871595.1"/>
    </source>
</evidence>
<evidence type="ECO:0000313" key="3">
    <source>
        <dbReference type="Proteomes" id="UP000531561"/>
    </source>
</evidence>
<reference evidence="2 3" key="1">
    <citation type="journal article" date="2020" name="Phytopathology">
        <title>A high-quality genome resource of Botrytis fragariae, a new and rapidly spreading fungal pathogen causing strawberry gray mold in the U.S.A.</title>
        <authorList>
            <person name="Wu Y."/>
            <person name="Saski C.A."/>
            <person name="Schnabel G."/>
            <person name="Xiao S."/>
            <person name="Hu M."/>
        </authorList>
    </citation>
    <scope>NUCLEOTIDE SEQUENCE [LARGE SCALE GENOMIC DNA]</scope>
    <source>
        <strain evidence="2 3">BVB16</strain>
    </source>
</reference>
<evidence type="ECO:0000256" key="1">
    <source>
        <dbReference type="SAM" id="MobiDB-lite"/>
    </source>
</evidence>
<sequence>MPARKKTFRQGASCEPYHTTLSFQEDLQPSFGPSRSPHPSQPCPPRRVGSCFGLQNPDGACTCFRDCSEPGDFSHPNNICPPRHIQSCIRKKHQDDLYNFLGACDEESVADDDAPGTRIPIFKMMSISHCQSVRISVGKIINDKGENVLPPPSCSLSRPPDCPPQDSFYNSFSDQIDLLTEIHRLHERIDSLENNIPGHVKTTAYCRCSCHRSTRPKTPPPDNYWHENESQLFPDPRNDWDESGEPGVSTPVV</sequence>
<organism evidence="2 3">
    <name type="scientific">Botrytis fragariae</name>
    <dbReference type="NCBI Taxonomy" id="1964551"/>
    <lineage>
        <taxon>Eukaryota</taxon>
        <taxon>Fungi</taxon>
        <taxon>Dikarya</taxon>
        <taxon>Ascomycota</taxon>
        <taxon>Pezizomycotina</taxon>
        <taxon>Leotiomycetes</taxon>
        <taxon>Helotiales</taxon>
        <taxon>Sclerotiniaceae</taxon>
        <taxon>Botrytis</taxon>
    </lineage>
</organism>
<dbReference type="GeneID" id="59262171"/>
<dbReference type="RefSeq" id="XP_037190542.1">
    <property type="nucleotide sequence ID" value="XM_037338479.1"/>
</dbReference>
<accession>A0A8H6AQP0</accession>
<feature type="region of interest" description="Disordered" evidence="1">
    <location>
        <begin position="214"/>
        <end position="253"/>
    </location>
</feature>
<protein>
    <submittedName>
        <fullName evidence="2">Uncharacterized protein</fullName>
    </submittedName>
</protein>
<gene>
    <name evidence="2" type="ORF">Bfra_008115</name>
</gene>
<proteinExistence type="predicted"/>
<comment type="caution">
    <text evidence="2">The sequence shown here is derived from an EMBL/GenBank/DDBJ whole genome shotgun (WGS) entry which is preliminary data.</text>
</comment>
<dbReference type="AlphaFoldDB" id="A0A8H6AQP0"/>
<dbReference type="OrthoDB" id="3531818at2759"/>
<keyword evidence="3" id="KW-1185">Reference proteome</keyword>
<dbReference type="Proteomes" id="UP000531561">
    <property type="component" value="Unassembled WGS sequence"/>
</dbReference>
<name>A0A8H6AQP0_9HELO</name>
<dbReference type="EMBL" id="JABFCT010000012">
    <property type="protein sequence ID" value="KAF5871595.1"/>
    <property type="molecule type" value="Genomic_DNA"/>
</dbReference>